<keyword evidence="4 6" id="KW-1133">Transmembrane helix</keyword>
<feature type="transmembrane region" description="Helical" evidence="6">
    <location>
        <begin position="204"/>
        <end position="224"/>
    </location>
</feature>
<dbReference type="PANTHER" id="PTHR42920">
    <property type="entry name" value="OS03G0707200 PROTEIN-RELATED"/>
    <property type="match status" value="1"/>
</dbReference>
<feature type="transmembrane region" description="Helical" evidence="6">
    <location>
        <begin position="141"/>
        <end position="159"/>
    </location>
</feature>
<evidence type="ECO:0000256" key="1">
    <source>
        <dbReference type="ARBA" id="ARBA00004651"/>
    </source>
</evidence>
<dbReference type="Pfam" id="PF00892">
    <property type="entry name" value="EamA"/>
    <property type="match status" value="2"/>
</dbReference>
<feature type="transmembrane region" description="Helical" evidence="6">
    <location>
        <begin position="58"/>
        <end position="76"/>
    </location>
</feature>
<dbReference type="EMBL" id="JAROCY010000009">
    <property type="protein sequence ID" value="MDF8333745.1"/>
    <property type="molecule type" value="Genomic_DNA"/>
</dbReference>
<dbReference type="SUPFAM" id="SSF103481">
    <property type="entry name" value="Multidrug resistance efflux transporter EmrE"/>
    <property type="match status" value="2"/>
</dbReference>
<keyword evidence="5 6" id="KW-0472">Membrane</keyword>
<proteinExistence type="predicted"/>
<feature type="transmembrane region" description="Helical" evidence="6">
    <location>
        <begin position="171"/>
        <end position="192"/>
    </location>
</feature>
<evidence type="ECO:0000256" key="5">
    <source>
        <dbReference type="ARBA" id="ARBA00023136"/>
    </source>
</evidence>
<dbReference type="PANTHER" id="PTHR42920:SF11">
    <property type="entry name" value="INNER MEMBRANE PROTEIN YTFF"/>
    <property type="match status" value="1"/>
</dbReference>
<dbReference type="Proteomes" id="UP001222770">
    <property type="component" value="Unassembled WGS sequence"/>
</dbReference>
<feature type="domain" description="EamA" evidence="7">
    <location>
        <begin position="141"/>
        <end position="271"/>
    </location>
</feature>
<name>A0ABT6CIJ8_9SPHN</name>
<comment type="subcellular location">
    <subcellularLocation>
        <location evidence="1">Cell membrane</location>
        <topology evidence="1">Multi-pass membrane protein</topology>
    </subcellularLocation>
</comment>
<reference evidence="8 9" key="1">
    <citation type="submission" date="2023-03" db="EMBL/GenBank/DDBJ databases">
        <title>Novosphingobium cyanobacteriorum sp. nov., isolated from a eutrophic reservoir during the Microcystis bloom period.</title>
        <authorList>
            <person name="Kang M."/>
            <person name="Le V."/>
            <person name="Ko S.-R."/>
            <person name="Lee S.-A."/>
            <person name="Ahn C.-Y."/>
        </authorList>
    </citation>
    <scope>NUCLEOTIDE SEQUENCE [LARGE SCALE GENOMIC DNA]</scope>
    <source>
        <strain evidence="8 9">HBC54</strain>
    </source>
</reference>
<keyword evidence="3 6" id="KW-0812">Transmembrane</keyword>
<comment type="caution">
    <text evidence="8">The sequence shown here is derived from an EMBL/GenBank/DDBJ whole genome shotgun (WGS) entry which is preliminary data.</text>
</comment>
<feature type="transmembrane region" description="Helical" evidence="6">
    <location>
        <begin position="257"/>
        <end position="277"/>
    </location>
</feature>
<feature type="transmembrane region" description="Helical" evidence="6">
    <location>
        <begin position="110"/>
        <end position="129"/>
    </location>
</feature>
<evidence type="ECO:0000313" key="9">
    <source>
        <dbReference type="Proteomes" id="UP001222770"/>
    </source>
</evidence>
<dbReference type="InterPro" id="IPR000620">
    <property type="entry name" value="EamA_dom"/>
</dbReference>
<sequence length="280" mass="29194">MLLWGGNAVVTKASAGVIGAAEVAFWRWFIATLLLAPFVAPALLQHWAEVRGILGRQIVLGLLGSALFPTLMYVAAAHTSAINMGVIQALMPVMALGLAMVLFGQRFLPVVWLGALVSLVGVAVVVTGGNPFRLSKHGLNPGDATMLAATACFALYTTLMRKWRSAVPETVCLFLQALVASVVLVVPCLLAPGHGIDQRNLPIVLYAAGLASIAAPLLWMAGVARIGPARAANFFNGVPIVAATLAVLFLGERMTAAMLPGAALVIGGVMLAEHFTAPRD</sequence>
<evidence type="ECO:0000256" key="4">
    <source>
        <dbReference type="ARBA" id="ARBA00022989"/>
    </source>
</evidence>
<accession>A0ABT6CIJ8</accession>
<dbReference type="InterPro" id="IPR051258">
    <property type="entry name" value="Diverse_Substrate_Transporter"/>
</dbReference>
<evidence type="ECO:0000256" key="2">
    <source>
        <dbReference type="ARBA" id="ARBA00022475"/>
    </source>
</evidence>
<feature type="transmembrane region" description="Helical" evidence="6">
    <location>
        <begin position="231"/>
        <end position="251"/>
    </location>
</feature>
<evidence type="ECO:0000256" key="6">
    <source>
        <dbReference type="SAM" id="Phobius"/>
    </source>
</evidence>
<keyword evidence="9" id="KW-1185">Reference proteome</keyword>
<organism evidence="8 9">
    <name type="scientific">Novosphingobium cyanobacteriorum</name>
    <dbReference type="NCBI Taxonomy" id="3024215"/>
    <lineage>
        <taxon>Bacteria</taxon>
        <taxon>Pseudomonadati</taxon>
        <taxon>Pseudomonadota</taxon>
        <taxon>Alphaproteobacteria</taxon>
        <taxon>Sphingomonadales</taxon>
        <taxon>Sphingomonadaceae</taxon>
        <taxon>Novosphingobium</taxon>
    </lineage>
</organism>
<feature type="domain" description="EamA" evidence="7">
    <location>
        <begin position="1"/>
        <end position="126"/>
    </location>
</feature>
<gene>
    <name evidence="8" type="ORF">POM99_11080</name>
</gene>
<keyword evidence="2" id="KW-1003">Cell membrane</keyword>
<dbReference type="InterPro" id="IPR037185">
    <property type="entry name" value="EmrE-like"/>
</dbReference>
<evidence type="ECO:0000256" key="3">
    <source>
        <dbReference type="ARBA" id="ARBA00022692"/>
    </source>
</evidence>
<evidence type="ECO:0000259" key="7">
    <source>
        <dbReference type="Pfam" id="PF00892"/>
    </source>
</evidence>
<protein>
    <submittedName>
        <fullName evidence="8">DMT family transporter</fullName>
    </submittedName>
</protein>
<feature type="transmembrane region" description="Helical" evidence="6">
    <location>
        <begin position="82"/>
        <end position="103"/>
    </location>
</feature>
<feature type="transmembrane region" description="Helical" evidence="6">
    <location>
        <begin position="25"/>
        <end position="46"/>
    </location>
</feature>
<evidence type="ECO:0000313" key="8">
    <source>
        <dbReference type="EMBL" id="MDF8333745.1"/>
    </source>
</evidence>